<dbReference type="FunFam" id="3.90.1440.10:FF:000001">
    <property type="entry name" value="Preprotein translocase subunit SecA"/>
    <property type="match status" value="1"/>
</dbReference>
<dbReference type="FunFam" id="3.40.50.300:FF:000113">
    <property type="entry name" value="Preprotein translocase subunit SecA"/>
    <property type="match status" value="1"/>
</dbReference>
<dbReference type="PROSITE" id="PS51192">
    <property type="entry name" value="HELICASE_ATP_BIND_1"/>
    <property type="match status" value="1"/>
</dbReference>
<evidence type="ECO:0000256" key="8">
    <source>
        <dbReference type="ARBA" id="ARBA00022741"/>
    </source>
</evidence>
<comment type="cofactor">
    <cofactor evidence="1">
        <name>Zn(2+)</name>
        <dbReference type="ChEBI" id="CHEBI:29105"/>
    </cofactor>
</comment>
<dbReference type="Pfam" id="PF02810">
    <property type="entry name" value="SEC-C"/>
    <property type="match status" value="1"/>
</dbReference>
<dbReference type="PANTHER" id="PTHR30612:SF0">
    <property type="entry name" value="CHLOROPLAST PROTEIN-TRANSPORTING ATPASE"/>
    <property type="match status" value="1"/>
</dbReference>
<dbReference type="KEGG" id="lmb:C9I47_0774"/>
<dbReference type="InterPro" id="IPR001650">
    <property type="entry name" value="Helicase_C-like"/>
</dbReference>
<comment type="catalytic activity">
    <reaction evidence="15 16">
        <text>ATP + H2O + cellular proteinSide 1 = ADP + phosphate + cellular proteinSide 2.</text>
        <dbReference type="EC" id="7.4.2.8"/>
    </reaction>
</comment>
<gene>
    <name evidence="16" type="primary">secA</name>
    <name evidence="22" type="ORF">C9I47_0774</name>
</gene>
<comment type="similarity">
    <text evidence="2 16 17">Belongs to the SecA family.</text>
</comment>
<feature type="domain" description="Helicase ATP-binding" evidence="19">
    <location>
        <begin position="89"/>
        <end position="247"/>
    </location>
</feature>
<evidence type="ECO:0000256" key="18">
    <source>
        <dbReference type="SAM" id="MobiDB-lite"/>
    </source>
</evidence>
<keyword evidence="7" id="KW-0479">Metal-binding</keyword>
<dbReference type="FunFam" id="3.40.50.300:FF:000081">
    <property type="entry name" value="Preprotein translocase subunit SecA"/>
    <property type="match status" value="1"/>
</dbReference>
<dbReference type="InterPro" id="IPR011130">
    <property type="entry name" value="SecA_preprotein_X-link_dom"/>
</dbReference>
<evidence type="ECO:0000256" key="17">
    <source>
        <dbReference type="RuleBase" id="RU003874"/>
    </source>
</evidence>
<sequence length="913" mass="102117">MLNSLLTRVFGSRNDRLLRQLQRSVVKINALEPEMEKLSDAELQAKTPEFQQRIRDGESLDKILPEAFAVCREASRRVLGMRHYDVQLIGGMVLHLGKIAEMRTGEGKTLVATLPVYLNALEAKGVHVVTVNDYLARRDSAWMGRLYNWLGLSVGVVYPGMPHGDKHEAYAADITYGTNNEFGFDYLRDNMALSKEDRFQRELNFAIVDEVDSILIDEARTPLIISGPADESPELYIKVNRIVPNLVRQQSEDAIGDFWVDEKSKQVYLSEAGQEHAEQLLRKAGILQDEDALYAGHNLSVVHHLNAALRAHAIYQRDVDYIVRDGEVIIVDEFTGRTLAGRRWSDGLHQAVEAKEGVPVQRENQTLASITFQNLFRMYNKLAGMTGTADTEAYEFQNIYGLEVVVIPTNKPIQRKDHPDAVFLNRNGKYRAVLNEIKEANANGQPVLVGTTSIEVSELLSSQLREAGIHHEVLNAKQHEREAHIVAQAGQPGAITIATNMAGRGTDIVLGGSLEAEIEAAEAEAGAPLDEVTRARMKSEWQQRHDAVKAAGGLHIIGTERHESRRIDNQLRGRAGRQGDPGSSRFYLSLEDNLMRIFAADWVQKVMARMGLKEDDIIESALVTKQIANAQRKVEAHNFDIRKNLLDFDDVNNDQRKVIYGQRDELLVADSVQENIDGIRYDVVAELVARHVPADSVDEQWDLPGLEAALESELGVPVALTELVANSQSLDAEGIEEHVLKAVDAHFSAREAQLGTETMRQLEKHIMLNVLDQNWKEHLARMDYLRQGIHLRGYAQKQPKQEYKKEAFELFSEMLDKVKREVVTLLSRVRIRTEEEIATMEAQERAAAEAKARQMQFQHADSGGYGADEEAAATAAPGQGFQQAARAMPKVGRNDPCPCGSGKKYKHCHGQLD</sequence>
<comment type="subunit">
    <text evidence="16">Monomer and homodimer. Part of the essential Sec protein translocation apparatus which comprises SecA, SecYEG and auxiliary proteins SecDF-YajC and YidC.</text>
</comment>
<evidence type="ECO:0000256" key="7">
    <source>
        <dbReference type="ARBA" id="ARBA00022723"/>
    </source>
</evidence>
<evidence type="ECO:0000313" key="22">
    <source>
        <dbReference type="EMBL" id="AWV06495.1"/>
    </source>
</evidence>
<dbReference type="PROSITE" id="PS51196">
    <property type="entry name" value="SECA_MOTOR_DEAD"/>
    <property type="match status" value="1"/>
</dbReference>
<evidence type="ECO:0000259" key="20">
    <source>
        <dbReference type="PROSITE" id="PS51194"/>
    </source>
</evidence>
<feature type="binding site" evidence="16">
    <location>
        <position position="87"/>
    </location>
    <ligand>
        <name>ATP</name>
        <dbReference type="ChEBI" id="CHEBI:30616"/>
    </ligand>
</feature>
<dbReference type="InterPro" id="IPR011116">
    <property type="entry name" value="SecA_Wing/Scaffold"/>
</dbReference>
<keyword evidence="5 16" id="KW-0963">Cytoplasm</keyword>
<dbReference type="NCBIfam" id="TIGR00963">
    <property type="entry name" value="secA"/>
    <property type="match status" value="1"/>
</dbReference>
<dbReference type="InterPro" id="IPR020937">
    <property type="entry name" value="SecA_CS"/>
</dbReference>
<feature type="domain" description="Helicase C-terminal" evidence="20">
    <location>
        <begin position="429"/>
        <end position="635"/>
    </location>
</feature>
<keyword evidence="11 16" id="KW-0653">Protein transport</keyword>
<dbReference type="InterPro" id="IPR036266">
    <property type="entry name" value="SecA_Wing/Scaffold_sf"/>
</dbReference>
<keyword evidence="10 16" id="KW-0067">ATP-binding</keyword>
<dbReference type="InterPro" id="IPR027417">
    <property type="entry name" value="P-loop_NTPase"/>
</dbReference>
<evidence type="ECO:0000256" key="2">
    <source>
        <dbReference type="ARBA" id="ARBA00007650"/>
    </source>
</evidence>
<protein>
    <recommendedName>
        <fullName evidence="16 17">Protein translocase subunit SecA</fullName>
        <ecNumber evidence="16">7.4.2.8</ecNumber>
    </recommendedName>
</protein>
<evidence type="ECO:0000256" key="16">
    <source>
        <dbReference type="HAMAP-Rule" id="MF_01382"/>
    </source>
</evidence>
<evidence type="ECO:0000256" key="6">
    <source>
        <dbReference type="ARBA" id="ARBA00022519"/>
    </source>
</evidence>
<dbReference type="RefSeq" id="WP_111265662.1">
    <property type="nucleotide sequence ID" value="NZ_CP029843.1"/>
</dbReference>
<dbReference type="CDD" id="cd18803">
    <property type="entry name" value="SF2_C_secA"/>
    <property type="match status" value="1"/>
</dbReference>
<dbReference type="InterPro" id="IPR004027">
    <property type="entry name" value="SEC_C_motif"/>
</dbReference>
<dbReference type="GO" id="GO:0043952">
    <property type="term" value="P:protein transport by the Sec complex"/>
    <property type="evidence" value="ECO:0007669"/>
    <property type="project" value="UniProtKB-ARBA"/>
</dbReference>
<keyword evidence="4 16" id="KW-1003">Cell membrane</keyword>
<keyword evidence="6" id="KW-0997">Cell inner membrane</keyword>
<feature type="domain" description="SecA family profile" evidence="21">
    <location>
        <begin position="3"/>
        <end position="619"/>
    </location>
</feature>
<keyword evidence="12 16" id="KW-1278">Translocase</keyword>
<dbReference type="InterPro" id="IPR014018">
    <property type="entry name" value="SecA_motor_DEAD"/>
</dbReference>
<dbReference type="GO" id="GO:0005524">
    <property type="term" value="F:ATP binding"/>
    <property type="evidence" value="ECO:0007669"/>
    <property type="project" value="UniProtKB-UniRule"/>
</dbReference>
<dbReference type="Pfam" id="PF07517">
    <property type="entry name" value="SecA_DEAD"/>
    <property type="match status" value="1"/>
</dbReference>
<dbReference type="SMART" id="SM00957">
    <property type="entry name" value="SecA_DEAD"/>
    <property type="match status" value="1"/>
</dbReference>
<evidence type="ECO:0000256" key="13">
    <source>
        <dbReference type="ARBA" id="ARBA00023010"/>
    </source>
</evidence>
<keyword evidence="3 16" id="KW-0813">Transport</keyword>
<feature type="region of interest" description="Disordered" evidence="18">
    <location>
        <begin position="858"/>
        <end position="913"/>
    </location>
</feature>
<keyword evidence="14 16" id="KW-0472">Membrane</keyword>
<keyword evidence="9" id="KW-0862">Zinc</keyword>
<dbReference type="Proteomes" id="UP000249447">
    <property type="component" value="Chromosome"/>
</dbReference>
<evidence type="ECO:0000256" key="11">
    <source>
        <dbReference type="ARBA" id="ARBA00022927"/>
    </source>
</evidence>
<dbReference type="CDD" id="cd17928">
    <property type="entry name" value="DEXDc_SecA"/>
    <property type="match status" value="1"/>
</dbReference>
<dbReference type="InterPro" id="IPR011115">
    <property type="entry name" value="SecA_DEAD"/>
</dbReference>
<dbReference type="SUPFAM" id="SSF52540">
    <property type="entry name" value="P-loop containing nucleoside triphosphate hydrolases"/>
    <property type="match status" value="2"/>
</dbReference>
<dbReference type="AlphaFoldDB" id="A0A2U9T536"/>
<keyword evidence="23" id="KW-1185">Reference proteome</keyword>
<dbReference type="GO" id="GO:0065002">
    <property type="term" value="P:intracellular protein transmembrane transport"/>
    <property type="evidence" value="ECO:0007669"/>
    <property type="project" value="UniProtKB-UniRule"/>
</dbReference>
<dbReference type="PANTHER" id="PTHR30612">
    <property type="entry name" value="SECA INNER MEMBRANE COMPONENT OF SEC PROTEIN SECRETION SYSTEM"/>
    <property type="match status" value="1"/>
</dbReference>
<comment type="subcellular location">
    <subcellularLocation>
        <location evidence="16">Cell membrane</location>
        <topology evidence="16">Peripheral membrane protein</topology>
        <orientation evidence="16">Cytoplasmic side</orientation>
    </subcellularLocation>
    <subcellularLocation>
        <location evidence="16">Cytoplasm</location>
    </subcellularLocation>
    <text evidence="16">Distribution is 50-50.</text>
</comment>
<dbReference type="Gene3D" id="3.90.1440.10">
    <property type="entry name" value="SecA, preprotein cross-linking domain"/>
    <property type="match status" value="1"/>
</dbReference>
<organism evidence="22 23">
    <name type="scientific">Marilutibacter maris</name>
    <dbReference type="NCBI Taxonomy" id="1605891"/>
    <lineage>
        <taxon>Bacteria</taxon>
        <taxon>Pseudomonadati</taxon>
        <taxon>Pseudomonadota</taxon>
        <taxon>Gammaproteobacteria</taxon>
        <taxon>Lysobacterales</taxon>
        <taxon>Lysobacteraceae</taxon>
        <taxon>Marilutibacter</taxon>
    </lineage>
</organism>
<dbReference type="Pfam" id="PF07516">
    <property type="entry name" value="SecA_SW"/>
    <property type="match status" value="1"/>
</dbReference>
<dbReference type="GO" id="GO:0005829">
    <property type="term" value="C:cytosol"/>
    <property type="evidence" value="ECO:0007669"/>
    <property type="project" value="TreeGrafter"/>
</dbReference>
<feature type="compositionally biased region" description="Low complexity" evidence="18">
    <location>
        <begin position="872"/>
        <end position="887"/>
    </location>
</feature>
<accession>A0A2U9T536</accession>
<dbReference type="InterPro" id="IPR036670">
    <property type="entry name" value="SecA_X-link_sf"/>
</dbReference>
<dbReference type="Gene3D" id="1.10.3060.10">
    <property type="entry name" value="Helical scaffold and wing domains of SecA"/>
    <property type="match status" value="1"/>
</dbReference>
<dbReference type="SMART" id="SM00958">
    <property type="entry name" value="SecA_PP_bind"/>
    <property type="match status" value="1"/>
</dbReference>
<dbReference type="GO" id="GO:0017038">
    <property type="term" value="P:protein import"/>
    <property type="evidence" value="ECO:0007669"/>
    <property type="project" value="InterPro"/>
</dbReference>
<dbReference type="GO" id="GO:0006605">
    <property type="term" value="P:protein targeting"/>
    <property type="evidence" value="ECO:0007669"/>
    <property type="project" value="UniProtKB-UniRule"/>
</dbReference>
<evidence type="ECO:0000313" key="23">
    <source>
        <dbReference type="Proteomes" id="UP000249447"/>
    </source>
</evidence>
<name>A0A2U9T536_9GAMM</name>
<dbReference type="PROSITE" id="PS51194">
    <property type="entry name" value="HELICASE_CTER"/>
    <property type="match status" value="1"/>
</dbReference>
<dbReference type="HAMAP" id="MF_01382">
    <property type="entry name" value="SecA"/>
    <property type="match status" value="1"/>
</dbReference>
<dbReference type="InterPro" id="IPR044722">
    <property type="entry name" value="SecA_SF2_C"/>
</dbReference>
<evidence type="ECO:0000256" key="9">
    <source>
        <dbReference type="ARBA" id="ARBA00022833"/>
    </source>
</evidence>
<dbReference type="NCBIfam" id="NF009538">
    <property type="entry name" value="PRK12904.1"/>
    <property type="match status" value="1"/>
</dbReference>
<evidence type="ECO:0000256" key="4">
    <source>
        <dbReference type="ARBA" id="ARBA00022475"/>
    </source>
</evidence>
<evidence type="ECO:0000256" key="1">
    <source>
        <dbReference type="ARBA" id="ARBA00001947"/>
    </source>
</evidence>
<dbReference type="EMBL" id="CP029843">
    <property type="protein sequence ID" value="AWV06495.1"/>
    <property type="molecule type" value="Genomic_DNA"/>
</dbReference>
<dbReference type="SUPFAM" id="SSF81767">
    <property type="entry name" value="Pre-protein crosslinking domain of SecA"/>
    <property type="match status" value="1"/>
</dbReference>
<dbReference type="PRINTS" id="PR00906">
    <property type="entry name" value="SECA"/>
</dbReference>
<evidence type="ECO:0000256" key="3">
    <source>
        <dbReference type="ARBA" id="ARBA00022448"/>
    </source>
</evidence>
<dbReference type="SUPFAM" id="SSF81886">
    <property type="entry name" value="Helical scaffold and wing domains of SecA"/>
    <property type="match status" value="1"/>
</dbReference>
<evidence type="ECO:0000256" key="5">
    <source>
        <dbReference type="ARBA" id="ARBA00022490"/>
    </source>
</evidence>
<dbReference type="OrthoDB" id="9805579at2"/>
<evidence type="ECO:0000256" key="14">
    <source>
        <dbReference type="ARBA" id="ARBA00023136"/>
    </source>
</evidence>
<feature type="binding site" evidence="16">
    <location>
        <begin position="105"/>
        <end position="109"/>
    </location>
    <ligand>
        <name>ATP</name>
        <dbReference type="ChEBI" id="CHEBI:30616"/>
    </ligand>
</feature>
<keyword evidence="8 16" id="KW-0547">Nucleotide-binding</keyword>
<evidence type="ECO:0000259" key="19">
    <source>
        <dbReference type="PROSITE" id="PS51192"/>
    </source>
</evidence>
<dbReference type="Pfam" id="PF21090">
    <property type="entry name" value="P-loop_SecA"/>
    <property type="match status" value="1"/>
</dbReference>
<dbReference type="GO" id="GO:0046872">
    <property type="term" value="F:metal ion binding"/>
    <property type="evidence" value="ECO:0007669"/>
    <property type="project" value="UniProtKB-KW"/>
</dbReference>
<evidence type="ECO:0000256" key="12">
    <source>
        <dbReference type="ARBA" id="ARBA00022967"/>
    </source>
</evidence>
<dbReference type="GO" id="GO:0005886">
    <property type="term" value="C:plasma membrane"/>
    <property type="evidence" value="ECO:0007669"/>
    <property type="project" value="UniProtKB-SubCell"/>
</dbReference>
<dbReference type="FunFam" id="1.10.3060.10:FF:000003">
    <property type="entry name" value="Protein translocase subunit SecA"/>
    <property type="match status" value="1"/>
</dbReference>
<evidence type="ECO:0000256" key="10">
    <source>
        <dbReference type="ARBA" id="ARBA00022840"/>
    </source>
</evidence>
<evidence type="ECO:0000256" key="15">
    <source>
        <dbReference type="ARBA" id="ARBA00034006"/>
    </source>
</evidence>
<reference evidence="22 23" key="1">
    <citation type="submission" date="2018-05" db="EMBL/GenBank/DDBJ databases">
        <title>The complete genome of Lysobacter maris HZ9B, a marine bacterium antagonistic against terrestrial plant pathogens.</title>
        <authorList>
            <person name="Zhang X.-Q."/>
        </authorList>
    </citation>
    <scope>NUCLEOTIDE SEQUENCE [LARGE SCALE GENOMIC DNA]</scope>
    <source>
        <strain evidence="22 23">HZ9B</strain>
    </source>
</reference>
<dbReference type="GO" id="GO:0008564">
    <property type="term" value="F:protein-exporting ATPase activity"/>
    <property type="evidence" value="ECO:0007669"/>
    <property type="project" value="UniProtKB-EC"/>
</dbReference>
<dbReference type="InterPro" id="IPR000185">
    <property type="entry name" value="SecA"/>
</dbReference>
<dbReference type="Gene3D" id="3.40.50.300">
    <property type="entry name" value="P-loop containing nucleotide triphosphate hydrolases"/>
    <property type="match status" value="2"/>
</dbReference>
<proteinExistence type="inferred from homology"/>
<keyword evidence="13 16" id="KW-0811">Translocation</keyword>
<feature type="binding site" evidence="16">
    <location>
        <position position="507"/>
    </location>
    <ligand>
        <name>ATP</name>
        <dbReference type="ChEBI" id="CHEBI:30616"/>
    </ligand>
</feature>
<comment type="function">
    <text evidence="16">Part of the Sec protein translocase complex. Interacts with the SecYEG preprotein conducting channel. Has a central role in coupling the hydrolysis of ATP to the transfer of proteins into and across the cell membrane, serving both as a receptor for the preprotein-SecB complex and as an ATP-driven molecular motor driving the stepwise translocation of polypeptide chains across the membrane.</text>
</comment>
<dbReference type="Pfam" id="PF01043">
    <property type="entry name" value="SecA_PP_bind"/>
    <property type="match status" value="1"/>
</dbReference>
<dbReference type="InterPro" id="IPR014001">
    <property type="entry name" value="Helicase_ATP-bd"/>
</dbReference>
<feature type="compositionally biased region" description="Basic residues" evidence="18">
    <location>
        <begin position="903"/>
        <end position="913"/>
    </location>
</feature>
<dbReference type="PROSITE" id="PS01312">
    <property type="entry name" value="SECA"/>
    <property type="match status" value="1"/>
</dbReference>
<evidence type="ECO:0000259" key="21">
    <source>
        <dbReference type="PROSITE" id="PS51196"/>
    </source>
</evidence>
<dbReference type="GO" id="GO:0031522">
    <property type="term" value="C:cell envelope Sec protein transport complex"/>
    <property type="evidence" value="ECO:0007669"/>
    <property type="project" value="TreeGrafter"/>
</dbReference>
<dbReference type="EC" id="7.4.2.8" evidence="16"/>